<evidence type="ECO:0000313" key="1">
    <source>
        <dbReference type="EMBL" id="POF86806.1"/>
    </source>
</evidence>
<gene>
    <name evidence="1" type="ORF">BGP80_02160</name>
</gene>
<dbReference type="Proteomes" id="UP000237194">
    <property type="component" value="Unassembled WGS sequence"/>
</dbReference>
<organism evidence="1 2">
    <name type="scientific">Pseudomonas putida</name>
    <name type="common">Arthrobacter siderocapsulatus</name>
    <dbReference type="NCBI Taxonomy" id="303"/>
    <lineage>
        <taxon>Bacteria</taxon>
        <taxon>Pseudomonadati</taxon>
        <taxon>Pseudomonadota</taxon>
        <taxon>Gammaproteobacteria</taxon>
        <taxon>Pseudomonadales</taxon>
        <taxon>Pseudomonadaceae</taxon>
        <taxon>Pseudomonas</taxon>
    </lineage>
</organism>
<protein>
    <recommendedName>
        <fullName evidence="3">DUF600 family protein</fullName>
    </recommendedName>
</protein>
<reference evidence="1 2" key="2">
    <citation type="submission" date="2018-03" db="EMBL/GenBank/DDBJ databases">
        <title>Draft genome of Pseudomonas putida strain KT-27.</title>
        <authorList>
            <person name="Yoshizawa S."/>
            <person name="Khan N.H."/>
            <person name="Nishimura M."/>
            <person name="Chiura H.X."/>
            <person name="Ogura Y."/>
            <person name="Hayashi T."/>
            <person name="Kogure K."/>
        </authorList>
    </citation>
    <scope>NUCLEOTIDE SEQUENCE [LARGE SCALE GENOMIC DNA]</scope>
    <source>
        <strain evidence="1 2">KT-27</strain>
    </source>
</reference>
<evidence type="ECO:0000313" key="2">
    <source>
        <dbReference type="Proteomes" id="UP000237194"/>
    </source>
</evidence>
<dbReference type="InterPro" id="IPR036170">
    <property type="entry name" value="YezG-like_sf"/>
</dbReference>
<dbReference type="SUPFAM" id="SSF160424">
    <property type="entry name" value="BH3703-like"/>
    <property type="match status" value="1"/>
</dbReference>
<comment type="caution">
    <text evidence="1">The sequence shown here is derived from an EMBL/GenBank/DDBJ whole genome shotgun (WGS) entry which is preliminary data.</text>
</comment>
<proteinExistence type="predicted"/>
<dbReference type="EMBL" id="MIND01000018">
    <property type="protein sequence ID" value="POF86806.1"/>
    <property type="molecule type" value="Genomic_DNA"/>
</dbReference>
<accession>A0A2S3W778</accession>
<reference evidence="1 2" key="1">
    <citation type="submission" date="2016-08" db="EMBL/GenBank/DDBJ databases">
        <authorList>
            <person name="Seilhamer J.J."/>
        </authorList>
    </citation>
    <scope>NUCLEOTIDE SEQUENCE [LARGE SCALE GENOMIC DNA]</scope>
    <source>
        <strain evidence="1 2">KT-27</strain>
    </source>
</reference>
<dbReference type="RefSeq" id="WP_103435347.1">
    <property type="nucleotide sequence ID" value="NZ_MIND01000018.1"/>
</dbReference>
<dbReference type="AlphaFoldDB" id="A0A2S3W778"/>
<sequence length="110" mass="12660">MSTDQEVYQGFGEILSAIAPQQAQWVSVEVELSPTGDHAKLFYDYQAEGSEPQWFVPEAARVDHDIRLLLIQLREYFAGNNLFEQGRPWARCMIKLDLQTGKFAADFKYE</sequence>
<evidence type="ECO:0008006" key="3">
    <source>
        <dbReference type="Google" id="ProtNLM"/>
    </source>
</evidence>
<name>A0A2S3W778_PSEPU</name>